<name>A0A4D9CRF4_9STRA</name>
<evidence type="ECO:0000256" key="2">
    <source>
        <dbReference type="SAM" id="MobiDB-lite"/>
    </source>
</evidence>
<dbReference type="PANTHER" id="PTHR43215">
    <property type="entry name" value="RADIAL SPOKE HEAD 1 HOMOLOG"/>
    <property type="match status" value="1"/>
</dbReference>
<organism evidence="3 4">
    <name type="scientific">Nannochloropsis salina CCMP1776</name>
    <dbReference type="NCBI Taxonomy" id="1027361"/>
    <lineage>
        <taxon>Eukaryota</taxon>
        <taxon>Sar</taxon>
        <taxon>Stramenopiles</taxon>
        <taxon>Ochrophyta</taxon>
        <taxon>Eustigmatophyceae</taxon>
        <taxon>Eustigmatales</taxon>
        <taxon>Monodopsidaceae</taxon>
        <taxon>Microchloropsis</taxon>
        <taxon>Microchloropsis salina</taxon>
    </lineage>
</organism>
<feature type="compositionally biased region" description="Basic and acidic residues" evidence="2">
    <location>
        <begin position="426"/>
        <end position="439"/>
    </location>
</feature>
<evidence type="ECO:0008006" key="5">
    <source>
        <dbReference type="Google" id="ProtNLM"/>
    </source>
</evidence>
<evidence type="ECO:0000313" key="3">
    <source>
        <dbReference type="EMBL" id="TFJ81124.1"/>
    </source>
</evidence>
<feature type="region of interest" description="Disordered" evidence="2">
    <location>
        <begin position="1"/>
        <end position="37"/>
    </location>
</feature>
<dbReference type="SUPFAM" id="SSF82185">
    <property type="entry name" value="Histone H3 K4-specific methyltransferase SET7/9 N-terminal domain"/>
    <property type="match status" value="2"/>
</dbReference>
<dbReference type="Proteomes" id="UP000355283">
    <property type="component" value="Unassembled WGS sequence"/>
</dbReference>
<protein>
    <recommendedName>
        <fullName evidence="5">MORN repeat-containing protein 5</fullName>
    </recommendedName>
</protein>
<dbReference type="EMBL" id="SDOX01000143">
    <property type="protein sequence ID" value="TFJ81124.1"/>
    <property type="molecule type" value="Genomic_DNA"/>
</dbReference>
<dbReference type="PANTHER" id="PTHR43215:SF14">
    <property type="entry name" value="RADIAL SPOKE HEAD 1 HOMOLOG"/>
    <property type="match status" value="1"/>
</dbReference>
<dbReference type="SMART" id="SM00698">
    <property type="entry name" value="MORN"/>
    <property type="match status" value="8"/>
</dbReference>
<keyword evidence="1" id="KW-0677">Repeat</keyword>
<feature type="region of interest" description="Disordered" evidence="2">
    <location>
        <begin position="257"/>
        <end position="279"/>
    </location>
</feature>
<feature type="region of interest" description="Disordered" evidence="2">
    <location>
        <begin position="397"/>
        <end position="449"/>
    </location>
</feature>
<feature type="compositionally biased region" description="Basic and acidic residues" evidence="2">
    <location>
        <begin position="319"/>
        <end position="362"/>
    </location>
</feature>
<feature type="compositionally biased region" description="Basic and acidic residues" evidence="2">
    <location>
        <begin position="397"/>
        <end position="418"/>
    </location>
</feature>
<feature type="region of interest" description="Disordered" evidence="2">
    <location>
        <begin position="291"/>
        <end position="382"/>
    </location>
</feature>
<evidence type="ECO:0000313" key="4">
    <source>
        <dbReference type="Proteomes" id="UP000355283"/>
    </source>
</evidence>
<evidence type="ECO:0000256" key="1">
    <source>
        <dbReference type="ARBA" id="ARBA00022737"/>
    </source>
</evidence>
<keyword evidence="4" id="KW-1185">Reference proteome</keyword>
<dbReference type="Pfam" id="PF02493">
    <property type="entry name" value="MORN"/>
    <property type="match status" value="8"/>
</dbReference>
<gene>
    <name evidence="3" type="ORF">NSK_007539</name>
</gene>
<sequence length="449" mass="49403">MPTAFQRKDSHASCPQAAVHATTSTSAKKQPGVGRKHKHDSVFFPLVPRAFVSYTGTVNGRGERHGTGTCIYLNGDCYEGEWQNDEKHGRGIFWYQDGRRYEGDYVHDKREGTGIYFFQDGDVYDGNWIAHGRDGYGVLTKRDGSVYEGAWEHNARTGEGTLTTSDGAVYRGSFVNGLRHGRGVDISTDGSVYEGDFRSGLRHGRGIKAYSDGNRFEGRWRRNQKASGTLSYGGGGYYQGSFDAQGRKSGRGGVEVMPNGDRYQGSYVHDRPEGAGTFYRKGKPLRGLWEGGYFQGPLPPSQQLSVSFPPPHCPTQDSHCTEGKNAEENGEKGAQRRREKKERERKKGTDFMKKGREDDESHSSPSSSLPCLHPSLNGGVVPRKEVAGSMDSLLSRVEEVGKLRDSKEGKNEEERKAIGESTTDGRGAEGYEGKTREGGETQIDLPCGA</sequence>
<dbReference type="AlphaFoldDB" id="A0A4D9CRF4"/>
<reference evidence="3 4" key="1">
    <citation type="submission" date="2019-01" db="EMBL/GenBank/DDBJ databases">
        <title>Nuclear Genome Assembly of the Microalgal Biofuel strain Nannochloropsis salina CCMP1776.</title>
        <authorList>
            <person name="Hovde B."/>
        </authorList>
    </citation>
    <scope>NUCLEOTIDE SEQUENCE [LARGE SCALE GENOMIC DNA]</scope>
    <source>
        <strain evidence="3 4">CCMP1776</strain>
    </source>
</reference>
<feature type="compositionally biased region" description="Low complexity" evidence="2">
    <location>
        <begin position="363"/>
        <end position="376"/>
    </location>
</feature>
<dbReference type="InterPro" id="IPR003409">
    <property type="entry name" value="MORN"/>
</dbReference>
<proteinExistence type="predicted"/>
<feature type="compositionally biased region" description="Basic and acidic residues" evidence="2">
    <location>
        <begin position="1"/>
        <end position="11"/>
    </location>
</feature>
<dbReference type="OrthoDB" id="418492at2759"/>
<accession>A0A4D9CRF4</accession>
<dbReference type="Gene3D" id="2.20.110.10">
    <property type="entry name" value="Histone H3 K4-specific methyltransferase SET7/9 N-terminal domain"/>
    <property type="match status" value="4"/>
</dbReference>
<comment type="caution">
    <text evidence="3">The sequence shown here is derived from an EMBL/GenBank/DDBJ whole genome shotgun (WGS) entry which is preliminary data.</text>
</comment>